<dbReference type="Proteomes" id="UP000005038">
    <property type="component" value="Unassembled WGS sequence"/>
</dbReference>
<feature type="compositionally biased region" description="Polar residues" evidence="5">
    <location>
        <begin position="536"/>
        <end position="560"/>
    </location>
</feature>
<dbReference type="Pfam" id="PF01083">
    <property type="entry name" value="Cutinase"/>
    <property type="match status" value="1"/>
</dbReference>
<dbReference type="AlphaFoldDB" id="H5TLX1"/>
<dbReference type="SMART" id="SM01110">
    <property type="entry name" value="Cutinase"/>
    <property type="match status" value="1"/>
</dbReference>
<dbReference type="Gene3D" id="3.40.50.1820">
    <property type="entry name" value="alpha/beta hydrolase"/>
    <property type="match status" value="1"/>
</dbReference>
<feature type="region of interest" description="Disordered" evidence="5">
    <location>
        <begin position="459"/>
        <end position="593"/>
    </location>
</feature>
<comment type="caution">
    <text evidence="6">The sequence shown here is derived from an EMBL/GenBank/DDBJ whole genome shotgun (WGS) entry which is preliminary data.</text>
</comment>
<dbReference type="STRING" id="1108044.GOOTI_111_00080"/>
<name>H5TLX1_GORO1</name>
<protein>
    <submittedName>
        <fullName evidence="6">Uncharacterized protein</fullName>
    </submittedName>
</protein>
<evidence type="ECO:0000256" key="3">
    <source>
        <dbReference type="ARBA" id="ARBA00022801"/>
    </source>
</evidence>
<keyword evidence="2" id="KW-0719">Serine esterase</keyword>
<dbReference type="OrthoDB" id="3661975at2"/>
<evidence type="ECO:0000256" key="5">
    <source>
        <dbReference type="SAM" id="MobiDB-lite"/>
    </source>
</evidence>
<keyword evidence="4" id="KW-1015">Disulfide bond</keyword>
<gene>
    <name evidence="6" type="ORF">GOOTI_111_00080</name>
</gene>
<dbReference type="InterPro" id="IPR029058">
    <property type="entry name" value="AB_hydrolase_fold"/>
</dbReference>
<evidence type="ECO:0000313" key="7">
    <source>
        <dbReference type="Proteomes" id="UP000005038"/>
    </source>
</evidence>
<dbReference type="PANTHER" id="PTHR33630">
    <property type="entry name" value="CUTINASE RV1984C-RELATED-RELATED"/>
    <property type="match status" value="1"/>
</dbReference>
<feature type="compositionally biased region" description="Gly residues" evidence="5">
    <location>
        <begin position="480"/>
        <end position="496"/>
    </location>
</feature>
<evidence type="ECO:0000256" key="1">
    <source>
        <dbReference type="ARBA" id="ARBA00007534"/>
    </source>
</evidence>
<reference evidence="6" key="1">
    <citation type="submission" date="2012-02" db="EMBL/GenBank/DDBJ databases">
        <title>Whole genome shotgun sequence of Gordonia otitidis NBRC 100426.</title>
        <authorList>
            <person name="Yoshida I."/>
            <person name="Hosoyama A."/>
            <person name="Tsuchikane K."/>
            <person name="Katsumata H."/>
            <person name="Yamazaki S."/>
            <person name="Fujita N."/>
        </authorList>
    </citation>
    <scope>NUCLEOTIDE SEQUENCE [LARGE SCALE GENOMIC DNA]</scope>
    <source>
        <strain evidence="6">NBRC 100426</strain>
    </source>
</reference>
<organism evidence="6 7">
    <name type="scientific">Gordonia otitidis (strain DSM 44809 / CCUG 52243 / JCM 12355 / NBRC 100426 / IFM 10032)</name>
    <dbReference type="NCBI Taxonomy" id="1108044"/>
    <lineage>
        <taxon>Bacteria</taxon>
        <taxon>Bacillati</taxon>
        <taxon>Actinomycetota</taxon>
        <taxon>Actinomycetes</taxon>
        <taxon>Mycobacteriales</taxon>
        <taxon>Gordoniaceae</taxon>
        <taxon>Gordonia</taxon>
    </lineage>
</organism>
<evidence type="ECO:0000256" key="2">
    <source>
        <dbReference type="ARBA" id="ARBA00022487"/>
    </source>
</evidence>
<dbReference type="RefSeq" id="WP_007238716.1">
    <property type="nucleotide sequence ID" value="NZ_BAFB01000111.1"/>
</dbReference>
<keyword evidence="3" id="KW-0378">Hydrolase</keyword>
<keyword evidence="7" id="KW-1185">Reference proteome</keyword>
<dbReference type="EMBL" id="BAFB01000111">
    <property type="protein sequence ID" value="GAB34479.1"/>
    <property type="molecule type" value="Genomic_DNA"/>
</dbReference>
<accession>H5TLX1</accession>
<dbReference type="PANTHER" id="PTHR33630:SF9">
    <property type="entry name" value="CUTINASE 4"/>
    <property type="match status" value="1"/>
</dbReference>
<dbReference type="InterPro" id="IPR000675">
    <property type="entry name" value="Cutinase/axe"/>
</dbReference>
<sequence>MGAHFGVRRSITALSTLGLAFVAAVLLTIGQTSGAGVARAGAVDTECGSGSLVLVGGTWDPDAHLLDGVTRQDRYAGYTVQRVEYPASIWPMGSFGFDASQSEGVAATLSTVERYQASCEGKPVVIVGYSQGAGIAGDVLTAIGTRQTSGYDISRDEVSGLLYSDPRQAGNLYGEGIELVMVGVLPGLTMTGARSVDDFGGLPVTTVCFSGDPICDLPDPLHDPLGALDGFIGYWAKHDLYPLYMYLPTTDGALWDAWGVKPLDCVETGQLTSCVLVVPSSMWVRTQQFVDKLGIDWTVPDLMGDRLTLPNILGITLATFQPPIRWAMGWFPQLPDLGYGGVLTDVFALQDMANGLRTWNPDLWAKGVDSLSASVRSIAQMPVNFARFWAYTLTGRDVSGIPGPAYRPSLVAFEEWLASLRAPTTAGQTPSVDALSALGQGTTTQGDRLDERALGNDAAVTEGESAEHGTDAPATTPGENHGGGGERGGTAGGGAVGNEPGNGEPGSGGATDGANVAGATPPLPAPTGAGSPQPGEGSTQPQPVDGTKQPQPGYSAQAGTPQREDPVPEQSAPDASLNEVASTKRETQGAPAA</sequence>
<comment type="similarity">
    <text evidence="1">Belongs to the cutinase family.</text>
</comment>
<dbReference type="SUPFAM" id="SSF53474">
    <property type="entry name" value="alpha/beta-Hydrolases"/>
    <property type="match status" value="1"/>
</dbReference>
<evidence type="ECO:0000313" key="6">
    <source>
        <dbReference type="EMBL" id="GAB34479.1"/>
    </source>
</evidence>
<proteinExistence type="inferred from homology"/>
<evidence type="ECO:0000256" key="4">
    <source>
        <dbReference type="ARBA" id="ARBA00023157"/>
    </source>
</evidence>
<dbReference type="GO" id="GO:0052689">
    <property type="term" value="F:carboxylic ester hydrolase activity"/>
    <property type="evidence" value="ECO:0007669"/>
    <property type="project" value="UniProtKB-KW"/>
</dbReference>